<dbReference type="Proteomes" id="UP000317544">
    <property type="component" value="Chromosome"/>
</dbReference>
<reference evidence="2 3" key="1">
    <citation type="journal article" date="2019" name="Proc. Natl. Acad. Sci. U.S.A.">
        <title>Exaggeration and cooption of innate immunity for social defense.</title>
        <authorList>
            <person name="Kutsukake M."/>
            <person name="Moriyama M."/>
            <person name="Shigenobu S."/>
            <person name="Meng X.-Y."/>
            <person name="Nikoh N."/>
            <person name="Noda C."/>
            <person name="Kobayashi S."/>
            <person name="Fukatsu T."/>
        </authorList>
    </citation>
    <scope>NUCLEOTIDE SEQUENCE [LARGE SCALE GENOMIC DNA]</scope>
    <source>
        <strain evidence="2 3">Nmo</strain>
    </source>
</reference>
<proteinExistence type="predicted"/>
<sequence>MHLTIFLLFIFINVIFILLVMLQTGKGMGTNSLDYLKNDRSILTSTIFYNNTIIISSITLAIIFFVLNLLLCNIVINERNKSVVLNKNNIFVSSLIKKNVNK</sequence>
<keyword evidence="3" id="KW-1185">Reference proteome</keyword>
<evidence type="ECO:0000313" key="3">
    <source>
        <dbReference type="Proteomes" id="UP000317544"/>
    </source>
</evidence>
<feature type="transmembrane region" description="Helical" evidence="1">
    <location>
        <begin position="46"/>
        <end position="71"/>
    </location>
</feature>
<name>A0A455TAF2_9GAMM</name>
<accession>A0A455TAF2</accession>
<organism evidence="2 3">
    <name type="scientific">Buchnera aphidicola</name>
    <name type="common">Nipponaphis monzeni</name>
    <dbReference type="NCBI Taxonomy" id="2495405"/>
    <lineage>
        <taxon>Bacteria</taxon>
        <taxon>Pseudomonadati</taxon>
        <taxon>Pseudomonadota</taxon>
        <taxon>Gammaproteobacteria</taxon>
        <taxon>Enterobacterales</taxon>
        <taxon>Erwiniaceae</taxon>
        <taxon>Buchnera</taxon>
    </lineage>
</organism>
<dbReference type="RefSeq" id="WP_158344981.1">
    <property type="nucleotide sequence ID" value="NZ_AP019379.1"/>
</dbReference>
<gene>
    <name evidence="2" type="primary">secG</name>
    <name evidence="2" type="ORF">BUCNMO_295</name>
</gene>
<keyword evidence="1" id="KW-0812">Transmembrane</keyword>
<protein>
    <submittedName>
        <fullName evidence="2">Preprotein translocase subunit</fullName>
    </submittedName>
</protein>
<feature type="transmembrane region" description="Helical" evidence="1">
    <location>
        <begin position="6"/>
        <end position="25"/>
    </location>
</feature>
<keyword evidence="1" id="KW-0472">Membrane</keyword>
<dbReference type="EMBL" id="AP019379">
    <property type="protein sequence ID" value="BBI01299.1"/>
    <property type="molecule type" value="Genomic_DNA"/>
</dbReference>
<evidence type="ECO:0000313" key="2">
    <source>
        <dbReference type="EMBL" id="BBI01299.1"/>
    </source>
</evidence>
<evidence type="ECO:0000256" key="1">
    <source>
        <dbReference type="SAM" id="Phobius"/>
    </source>
</evidence>
<dbReference type="AlphaFoldDB" id="A0A455TAF2"/>
<keyword evidence="1" id="KW-1133">Transmembrane helix</keyword>